<reference evidence="2" key="1">
    <citation type="journal article" date="2020" name="Stud. Mycol.">
        <title>101 Dothideomycetes genomes: a test case for predicting lifestyles and emergence of pathogens.</title>
        <authorList>
            <person name="Haridas S."/>
            <person name="Albert R."/>
            <person name="Binder M."/>
            <person name="Bloem J."/>
            <person name="Labutti K."/>
            <person name="Salamov A."/>
            <person name="Andreopoulos B."/>
            <person name="Baker S."/>
            <person name="Barry K."/>
            <person name="Bills G."/>
            <person name="Bluhm B."/>
            <person name="Cannon C."/>
            <person name="Castanera R."/>
            <person name="Culley D."/>
            <person name="Daum C."/>
            <person name="Ezra D."/>
            <person name="Gonzalez J."/>
            <person name="Henrissat B."/>
            <person name="Kuo A."/>
            <person name="Liang C."/>
            <person name="Lipzen A."/>
            <person name="Lutzoni F."/>
            <person name="Magnuson J."/>
            <person name="Mondo S."/>
            <person name="Nolan M."/>
            <person name="Ohm R."/>
            <person name="Pangilinan J."/>
            <person name="Park H.-J."/>
            <person name="Ramirez L."/>
            <person name="Alfaro M."/>
            <person name="Sun H."/>
            <person name="Tritt A."/>
            <person name="Yoshinaga Y."/>
            <person name="Zwiers L.-H."/>
            <person name="Turgeon B."/>
            <person name="Goodwin S."/>
            <person name="Spatafora J."/>
            <person name="Crous P."/>
            <person name="Grigoriev I."/>
        </authorList>
    </citation>
    <scope>NUCLEOTIDE SEQUENCE</scope>
    <source>
        <strain evidence="2">HMLAC05119</strain>
    </source>
</reference>
<organism evidence="2 3">
    <name type="scientific">Ampelomyces quisqualis</name>
    <name type="common">Powdery mildew agent</name>
    <dbReference type="NCBI Taxonomy" id="50730"/>
    <lineage>
        <taxon>Eukaryota</taxon>
        <taxon>Fungi</taxon>
        <taxon>Dikarya</taxon>
        <taxon>Ascomycota</taxon>
        <taxon>Pezizomycotina</taxon>
        <taxon>Dothideomycetes</taxon>
        <taxon>Pleosporomycetidae</taxon>
        <taxon>Pleosporales</taxon>
        <taxon>Pleosporineae</taxon>
        <taxon>Phaeosphaeriaceae</taxon>
        <taxon>Ampelomyces</taxon>
    </lineage>
</organism>
<keyword evidence="1" id="KW-0472">Membrane</keyword>
<evidence type="ECO:0000313" key="3">
    <source>
        <dbReference type="Proteomes" id="UP000800096"/>
    </source>
</evidence>
<protein>
    <submittedName>
        <fullName evidence="2">Uncharacterized protein</fullName>
    </submittedName>
</protein>
<dbReference type="EMBL" id="ML979146">
    <property type="protein sequence ID" value="KAF1911094.1"/>
    <property type="molecule type" value="Genomic_DNA"/>
</dbReference>
<feature type="transmembrane region" description="Helical" evidence="1">
    <location>
        <begin position="51"/>
        <end position="69"/>
    </location>
</feature>
<keyword evidence="1" id="KW-1133">Transmembrane helix</keyword>
<keyword evidence="3" id="KW-1185">Reference proteome</keyword>
<proteinExistence type="predicted"/>
<evidence type="ECO:0000256" key="1">
    <source>
        <dbReference type="SAM" id="Phobius"/>
    </source>
</evidence>
<name>A0A6A5Q916_AMPQU</name>
<dbReference type="AlphaFoldDB" id="A0A6A5Q916"/>
<dbReference type="Proteomes" id="UP000800096">
    <property type="component" value="Unassembled WGS sequence"/>
</dbReference>
<accession>A0A6A5Q916</accession>
<evidence type="ECO:0000313" key="2">
    <source>
        <dbReference type="EMBL" id="KAF1911094.1"/>
    </source>
</evidence>
<gene>
    <name evidence="2" type="ORF">BDU57DRAFT_109970</name>
</gene>
<keyword evidence="1" id="KW-0812">Transmembrane</keyword>
<sequence length="76" mass="8649">MALSERFYVRLSRLFALSTSVTHRVRRGIPCWSRSSARNLVSTSPQTYMRTRILIITALGTLFLLQANIKVQPALL</sequence>